<dbReference type="Pfam" id="PF00534">
    <property type="entry name" value="Glycos_transf_1"/>
    <property type="match status" value="1"/>
</dbReference>
<accession>A0A1H7WH21</accession>
<gene>
    <name evidence="2" type="ORF">QJT92_04375</name>
    <name evidence="3" type="ORF">SAMN05444853_10848</name>
</gene>
<dbReference type="Gene3D" id="3.40.50.2000">
    <property type="entry name" value="Glycogen Phosphorylase B"/>
    <property type="match status" value="2"/>
</dbReference>
<reference evidence="3" key="1">
    <citation type="submission" date="2016-10" db="EMBL/GenBank/DDBJ databases">
        <authorList>
            <person name="de Groot N.N."/>
        </authorList>
    </citation>
    <scope>NUCLEOTIDE SEQUENCE [LARGE SCALE GENOMIC DNA]</scope>
    <source>
        <strain evidence="3">DSM 24204</strain>
    </source>
</reference>
<dbReference type="OrthoDB" id="9777346at2"/>
<keyword evidence="2" id="KW-0328">Glycosyltransferase</keyword>
<dbReference type="RefSeq" id="WP_090921323.1">
    <property type="nucleotide sequence ID" value="NZ_CP016180.1"/>
</dbReference>
<evidence type="ECO:0000313" key="4">
    <source>
        <dbReference type="Proteomes" id="UP000198883"/>
    </source>
</evidence>
<reference evidence="4" key="2">
    <citation type="submission" date="2016-10" db="EMBL/GenBank/DDBJ databases">
        <authorList>
            <person name="Varghese N."/>
            <person name="Submissions S."/>
        </authorList>
    </citation>
    <scope>NUCLEOTIDE SEQUENCE [LARGE SCALE GENOMIC DNA]</scope>
    <source>
        <strain evidence="4">DSM 24204</strain>
    </source>
</reference>
<sequence>MITNKKTYFLISDQLGGAEQLLFQLAKNDLNNSKVCFFKSKSTDVWENESIKTYYCNNSITNFIKFCSKEKFDVVFSTHLMINALLGFLRALGILKTSKLVCRESTSVFDRYSGRKLLKYKIAYWLGYRKIDLLITQSDLMKEILLQNIPYLSNRMQVGTIPNLFTLPSDEILNEDIEVKENVIVGAGRLIPEKGFDILIEVFAELVKKYPKMNLVILGEGDEREKLEGLIKELDLFESVHLLGFVKNVYPYFRQAKVCVVSSRKEGFPNVLLQMMLQNERVVSTRCAGGIDKIKGVEICKANDKNELYSAIEHTISKSITNERLLFDKELEKRSIDVFIHSINKKLGKK</sequence>
<reference evidence="2 5" key="3">
    <citation type="journal article" date="2023" name="Front. Microbiol.">
        <title>Phylogeography and host specificity of Pasteurellaceae pathogenic to sea-farmed fish in the north-east Atlantic.</title>
        <authorList>
            <person name="Gulla S."/>
            <person name="Colquhoun D.J."/>
            <person name="Olsen A.B."/>
            <person name="Spilsberg B."/>
            <person name="Lagesen K."/>
            <person name="Aakesson C.P."/>
            <person name="Strom S."/>
            <person name="Manji F."/>
            <person name="Birkbeck T.H."/>
            <person name="Nilsen H.K."/>
        </authorList>
    </citation>
    <scope>NUCLEOTIDE SEQUENCE [LARGE SCALE GENOMIC DNA]</scope>
    <source>
        <strain evidence="2 5">VIO11850</strain>
    </source>
</reference>
<dbReference type="Proteomes" id="UP000198883">
    <property type="component" value="Unassembled WGS sequence"/>
</dbReference>
<dbReference type="InterPro" id="IPR001296">
    <property type="entry name" value="Glyco_trans_1"/>
</dbReference>
<organism evidence="3 4">
    <name type="scientific">Phocoenobacter skyensis</name>
    <dbReference type="NCBI Taxonomy" id="97481"/>
    <lineage>
        <taxon>Bacteria</taxon>
        <taxon>Pseudomonadati</taxon>
        <taxon>Pseudomonadota</taxon>
        <taxon>Gammaproteobacteria</taxon>
        <taxon>Pasteurellales</taxon>
        <taxon>Pasteurellaceae</taxon>
        <taxon>Phocoenobacter</taxon>
    </lineage>
</organism>
<evidence type="ECO:0000313" key="2">
    <source>
        <dbReference type="EMBL" id="MDP8085162.1"/>
    </source>
</evidence>
<dbReference type="SUPFAM" id="SSF53756">
    <property type="entry name" value="UDP-Glycosyltransferase/glycogen phosphorylase"/>
    <property type="match status" value="1"/>
</dbReference>
<dbReference type="PANTHER" id="PTHR12526">
    <property type="entry name" value="GLYCOSYLTRANSFERASE"/>
    <property type="match status" value="1"/>
</dbReference>
<feature type="domain" description="Glycosyl transferase family 1" evidence="1">
    <location>
        <begin position="176"/>
        <end position="323"/>
    </location>
</feature>
<dbReference type="GeneID" id="83544129"/>
<dbReference type="EC" id="2.4.-.-" evidence="2"/>
<dbReference type="PANTHER" id="PTHR12526:SF630">
    <property type="entry name" value="GLYCOSYLTRANSFERASE"/>
    <property type="match status" value="1"/>
</dbReference>
<dbReference type="CDD" id="cd03811">
    <property type="entry name" value="GT4_GT28_WabH-like"/>
    <property type="match status" value="1"/>
</dbReference>
<dbReference type="EMBL" id="JASAVS010000007">
    <property type="protein sequence ID" value="MDP8085162.1"/>
    <property type="molecule type" value="Genomic_DNA"/>
</dbReference>
<keyword evidence="3" id="KW-0808">Transferase</keyword>
<keyword evidence="5" id="KW-1185">Reference proteome</keyword>
<evidence type="ECO:0000259" key="1">
    <source>
        <dbReference type="Pfam" id="PF00534"/>
    </source>
</evidence>
<dbReference type="EMBL" id="FOBN01000008">
    <property type="protein sequence ID" value="SEM20760.1"/>
    <property type="molecule type" value="Genomic_DNA"/>
</dbReference>
<dbReference type="AlphaFoldDB" id="A0A1H7WH21"/>
<dbReference type="STRING" id="97481.SAMN05444853_10848"/>
<name>A0A1H7WH21_9PAST</name>
<evidence type="ECO:0000313" key="3">
    <source>
        <dbReference type="EMBL" id="SEM20760.1"/>
    </source>
</evidence>
<evidence type="ECO:0000313" key="5">
    <source>
        <dbReference type="Proteomes" id="UP001224812"/>
    </source>
</evidence>
<protein>
    <submittedName>
        <fullName evidence="3">Glycosyl transferases group 1</fullName>
    </submittedName>
    <submittedName>
        <fullName evidence="2">Glycosyltransferase</fullName>
        <ecNumber evidence="2">2.4.-.-</ecNumber>
    </submittedName>
</protein>
<dbReference type="GO" id="GO:0016757">
    <property type="term" value="F:glycosyltransferase activity"/>
    <property type="evidence" value="ECO:0007669"/>
    <property type="project" value="UniProtKB-KW"/>
</dbReference>
<proteinExistence type="predicted"/>
<dbReference type="Proteomes" id="UP001224812">
    <property type="component" value="Unassembled WGS sequence"/>
</dbReference>